<dbReference type="InterPro" id="IPR029047">
    <property type="entry name" value="HSP70_peptide-bd_sf"/>
</dbReference>
<evidence type="ECO:0000313" key="7">
    <source>
        <dbReference type="EMBL" id="MBT1443127.1"/>
    </source>
</evidence>
<dbReference type="NCBIfam" id="NF003520">
    <property type="entry name" value="PRK05183.1"/>
    <property type="match status" value="1"/>
</dbReference>
<dbReference type="SUPFAM" id="SSF53067">
    <property type="entry name" value="Actin-like ATPase domain"/>
    <property type="match status" value="2"/>
</dbReference>
<evidence type="ECO:0000256" key="1">
    <source>
        <dbReference type="ARBA" id="ARBA00007381"/>
    </source>
</evidence>
<dbReference type="SUPFAM" id="SSF100920">
    <property type="entry name" value="Heat shock protein 70kD (HSP70), peptide-binding domain"/>
    <property type="match status" value="1"/>
</dbReference>
<keyword evidence="2 5" id="KW-0547">Nucleotide-binding</keyword>
<dbReference type="CDD" id="cd10236">
    <property type="entry name" value="ASKHA_NBD_HSP70_HscA"/>
    <property type="match status" value="1"/>
</dbReference>
<comment type="function">
    <text evidence="5">Chaperone involved in the maturation of iron-sulfur cluster-containing proteins. Has a low intrinsic ATPase activity which is markedly stimulated by HscB.</text>
</comment>
<dbReference type="Gene3D" id="2.60.34.10">
    <property type="entry name" value="Substrate Binding Domain Of DNAk, Chain A, domain 1"/>
    <property type="match status" value="1"/>
</dbReference>
<keyword evidence="4 5" id="KW-0143">Chaperone</keyword>
<evidence type="ECO:0000256" key="4">
    <source>
        <dbReference type="ARBA" id="ARBA00023186"/>
    </source>
</evidence>
<evidence type="ECO:0000256" key="6">
    <source>
        <dbReference type="RuleBase" id="RU003322"/>
    </source>
</evidence>
<sequence>MALLQIAEPGQSAAPHQHKLAVGIDLGTTNSLVAAVRSGEARTLADAEGRHSLPSIVRFGTDGIEVGYQAEAFSALDPVNTIVSVKRFMGRSLADIESGSQRFPYHFSASDNGLPLFNTPQGVVNPVQVSAEILRPLVQRAEETLGGSLEGVVITVPAYFDDAQRQGTKDAAALLGVKVLRLLNEPTAAAIAYGLDSGQEGVIAVYDLGGGTFDISVLRLNRGVFEVLATGGDSALGGDDFDHLLANHLAAQWGLDGDSGELGRKLMIEARRVKEALTDAATAEARLSFNGQDYRCDVSREAFDALISALVRKTIAACRRTLRDAGIDTTEVLETVMVGGSTRVPLVRTEVESFFGKTPLTSIDPDRVVAIGAAIQADILVGNKPESDLLLLDVIPLSLGIETMGGLVEKIVSRNTTIPVARAQEFTTFKDGQTAMAFHVVQGERELVQDCRSLARFTLKGIPPLAAGAAHIRVTFQVDADGLLSVTAMEKSTGVKSSIQVKPSFGLSDTEIATMLKDSMKHAKEDISRRMLAEQQVEAARVLESLHSALAKDSALLDETELAAISAAMAELATVAGQDDGDAIKAAIERLDEQTQEFAAKRMDNSIRNALKGQSVDTI</sequence>
<organism evidence="7 8">
    <name type="scientific">Shewanella jiangmenensis</name>
    <dbReference type="NCBI Taxonomy" id="2837387"/>
    <lineage>
        <taxon>Bacteria</taxon>
        <taxon>Pseudomonadati</taxon>
        <taxon>Pseudomonadota</taxon>
        <taxon>Gammaproteobacteria</taxon>
        <taxon>Alteromonadales</taxon>
        <taxon>Shewanellaceae</taxon>
        <taxon>Shewanella</taxon>
    </lineage>
</organism>
<protein>
    <recommendedName>
        <fullName evidence="5">Chaperone protein HscA homolog</fullName>
    </recommendedName>
</protein>
<name>A0ABS5UYE2_9GAMM</name>
<evidence type="ECO:0000313" key="8">
    <source>
        <dbReference type="Proteomes" id="UP001195903"/>
    </source>
</evidence>
<dbReference type="Proteomes" id="UP001195903">
    <property type="component" value="Unassembled WGS sequence"/>
</dbReference>
<accession>A0ABS5UYE2</accession>
<gene>
    <name evidence="5 7" type="primary">hscA</name>
    <name evidence="7" type="ORF">KJI95_01105</name>
</gene>
<dbReference type="InterPro" id="IPR018181">
    <property type="entry name" value="Heat_shock_70_CS"/>
</dbReference>
<dbReference type="Gene3D" id="3.90.640.10">
    <property type="entry name" value="Actin, Chain A, domain 4"/>
    <property type="match status" value="1"/>
</dbReference>
<dbReference type="Pfam" id="PF00012">
    <property type="entry name" value="HSP70"/>
    <property type="match status" value="1"/>
</dbReference>
<dbReference type="InterPro" id="IPR043129">
    <property type="entry name" value="ATPase_NBD"/>
</dbReference>
<evidence type="ECO:0000256" key="2">
    <source>
        <dbReference type="ARBA" id="ARBA00022741"/>
    </source>
</evidence>
<dbReference type="InterPro" id="IPR013126">
    <property type="entry name" value="Hsp_70_fam"/>
</dbReference>
<keyword evidence="3 5" id="KW-0067">ATP-binding</keyword>
<dbReference type="PROSITE" id="PS00329">
    <property type="entry name" value="HSP70_2"/>
    <property type="match status" value="1"/>
</dbReference>
<dbReference type="HAMAP" id="MF_00679">
    <property type="entry name" value="HscA"/>
    <property type="match status" value="1"/>
</dbReference>
<dbReference type="Gene3D" id="3.30.420.40">
    <property type="match status" value="2"/>
</dbReference>
<dbReference type="SUPFAM" id="SSF100934">
    <property type="entry name" value="Heat shock protein 70kD (HSP70), C-terminal subdomain"/>
    <property type="match status" value="1"/>
</dbReference>
<proteinExistence type="inferred from homology"/>
<comment type="caution">
    <text evidence="7">The sequence shown here is derived from an EMBL/GenBank/DDBJ whole genome shotgun (WGS) entry which is preliminary data.</text>
</comment>
<dbReference type="PANTHER" id="PTHR19375">
    <property type="entry name" value="HEAT SHOCK PROTEIN 70KDA"/>
    <property type="match status" value="1"/>
</dbReference>
<evidence type="ECO:0000256" key="3">
    <source>
        <dbReference type="ARBA" id="ARBA00022840"/>
    </source>
</evidence>
<comment type="similarity">
    <text evidence="1 5 6">Belongs to the heat shock protein 70 family.</text>
</comment>
<dbReference type="InterPro" id="IPR010236">
    <property type="entry name" value="ISC_FeS_clus_asmbl_HscA"/>
</dbReference>
<dbReference type="PROSITE" id="PS00297">
    <property type="entry name" value="HSP70_1"/>
    <property type="match status" value="1"/>
</dbReference>
<dbReference type="GO" id="GO:0016787">
    <property type="term" value="F:hydrolase activity"/>
    <property type="evidence" value="ECO:0007669"/>
    <property type="project" value="UniProtKB-KW"/>
</dbReference>
<dbReference type="InterPro" id="IPR042039">
    <property type="entry name" value="HscA_NBD"/>
</dbReference>
<evidence type="ECO:0000256" key="5">
    <source>
        <dbReference type="HAMAP-Rule" id="MF_00679"/>
    </source>
</evidence>
<dbReference type="PRINTS" id="PR00301">
    <property type="entry name" value="HEATSHOCK70"/>
</dbReference>
<dbReference type="EMBL" id="JAHEPS010000001">
    <property type="protein sequence ID" value="MBT1443127.1"/>
    <property type="molecule type" value="Genomic_DNA"/>
</dbReference>
<keyword evidence="8" id="KW-1185">Reference proteome</keyword>
<keyword evidence="7" id="KW-0378">Hydrolase</keyword>
<dbReference type="NCBIfam" id="TIGR01991">
    <property type="entry name" value="HscA"/>
    <property type="match status" value="1"/>
</dbReference>
<reference evidence="7 8" key="1">
    <citation type="submission" date="2021-05" db="EMBL/GenBank/DDBJ databases">
        <title>Shewanella sp. JM162201.</title>
        <authorList>
            <person name="Xu S."/>
            <person name="Li A."/>
        </authorList>
    </citation>
    <scope>NUCLEOTIDE SEQUENCE [LARGE SCALE GENOMIC DNA]</scope>
    <source>
        <strain evidence="7 8">JM162201</strain>
    </source>
</reference>
<dbReference type="RefSeq" id="WP_214505327.1">
    <property type="nucleotide sequence ID" value="NZ_JAHEPS010000001.1"/>
</dbReference>
<dbReference type="InterPro" id="IPR029048">
    <property type="entry name" value="HSP70_C_sf"/>
</dbReference>
<dbReference type="Gene3D" id="1.20.1270.10">
    <property type="match status" value="1"/>
</dbReference>